<dbReference type="RefSeq" id="XP_066928455.1">
    <property type="nucleotide sequence ID" value="XM_067072354.1"/>
</dbReference>
<dbReference type="SUPFAM" id="SSF110221">
    <property type="entry name" value="AbfB domain"/>
    <property type="match status" value="1"/>
</dbReference>
<dbReference type="Gene3D" id="2.80.10.50">
    <property type="match status" value="1"/>
</dbReference>
<dbReference type="GeneID" id="136815901"/>
<proteinExistence type="predicted"/>
<evidence type="ECO:0000256" key="1">
    <source>
        <dbReference type="SAM" id="MobiDB-lite"/>
    </source>
</evidence>
<evidence type="ECO:0000313" key="3">
    <source>
        <dbReference type="Proteomes" id="UP000594262"/>
    </source>
</evidence>
<feature type="region of interest" description="Disordered" evidence="1">
    <location>
        <begin position="1"/>
        <end position="48"/>
    </location>
</feature>
<feature type="compositionally biased region" description="Basic and acidic residues" evidence="1">
    <location>
        <begin position="1"/>
        <end position="15"/>
    </location>
</feature>
<protein>
    <submittedName>
        <fullName evidence="2">Uncharacterized protein</fullName>
    </submittedName>
</protein>
<dbReference type="AlphaFoldDB" id="A0A7M5X5I7"/>
<dbReference type="EnsemblMetazoa" id="CLYHEMT017219.1">
    <property type="protein sequence ID" value="CLYHEMP017219.1"/>
    <property type="gene ID" value="CLYHEMG017219"/>
</dbReference>
<keyword evidence="3" id="KW-1185">Reference proteome</keyword>
<evidence type="ECO:0000313" key="2">
    <source>
        <dbReference type="EnsemblMetazoa" id="CLYHEMP017219.1"/>
    </source>
</evidence>
<sequence length="300" mass="34089">MSVNRKESDASGTKEHRSRSGNGRSVSNIVRKLSHRSSGKRSTGGYNKGNMIPPHCKFKLVVQTVKPELTVCFMLAETPGYALTCNKTEDVYAEKVINDIKFWERCSFIPSVNLWYDGYCAFESVRESSRYLLFVDGKFYFKKYDGTERFKKDASFLFTKQVNIFSPRRSQSNIIPPDPNKLKVKASGKSRKFSLISFRSSERNNAERHSELQQMIPSGVLPVPEMVIQSQSKKEMYCLGLNQCRDCLTLTNFQYISERLAKQEERSRSHSGLLSLNSSVTLSEAPPDEIELLTLDASSI</sequence>
<dbReference type="OrthoDB" id="10538852at2759"/>
<dbReference type="GO" id="GO:0046373">
    <property type="term" value="P:L-arabinose metabolic process"/>
    <property type="evidence" value="ECO:0007669"/>
    <property type="project" value="InterPro"/>
</dbReference>
<dbReference type="Proteomes" id="UP000594262">
    <property type="component" value="Unplaced"/>
</dbReference>
<accession>A0A7M5X5I7</accession>
<organism evidence="2 3">
    <name type="scientific">Clytia hemisphaerica</name>
    <dbReference type="NCBI Taxonomy" id="252671"/>
    <lineage>
        <taxon>Eukaryota</taxon>
        <taxon>Metazoa</taxon>
        <taxon>Cnidaria</taxon>
        <taxon>Hydrozoa</taxon>
        <taxon>Hydroidolina</taxon>
        <taxon>Leptothecata</taxon>
        <taxon>Obeliida</taxon>
        <taxon>Clytiidae</taxon>
        <taxon>Clytia</taxon>
    </lineage>
</organism>
<name>A0A7M5X5I7_9CNID</name>
<reference evidence="2" key="1">
    <citation type="submission" date="2021-01" db="UniProtKB">
        <authorList>
            <consortium name="EnsemblMetazoa"/>
        </authorList>
    </citation>
    <scope>IDENTIFICATION</scope>
</reference>
<dbReference type="GO" id="GO:0046556">
    <property type="term" value="F:alpha-L-arabinofuranosidase activity"/>
    <property type="evidence" value="ECO:0007669"/>
    <property type="project" value="InterPro"/>
</dbReference>
<dbReference type="InterPro" id="IPR036195">
    <property type="entry name" value="AbfB_ABD_sf"/>
</dbReference>